<evidence type="ECO:0000259" key="11">
    <source>
        <dbReference type="PROSITE" id="PS50110"/>
    </source>
</evidence>
<dbReference type="Gene3D" id="3.30.450.20">
    <property type="entry name" value="PAS domain"/>
    <property type="match status" value="1"/>
</dbReference>
<dbReference type="InterPro" id="IPR003594">
    <property type="entry name" value="HATPase_dom"/>
</dbReference>
<dbReference type="SUPFAM" id="SSF55874">
    <property type="entry name" value="ATPase domain of HSP90 chaperone/DNA topoisomerase II/histidine kinase"/>
    <property type="match status" value="1"/>
</dbReference>
<keyword evidence="5" id="KW-0418">Kinase</keyword>
<keyword evidence="6" id="KW-0902">Two-component regulatory system</keyword>
<gene>
    <name evidence="13" type="ORF">IXB28_07100</name>
</gene>
<keyword evidence="9" id="KW-0472">Membrane</keyword>
<dbReference type="PRINTS" id="PR00344">
    <property type="entry name" value="BCTRLSENSOR"/>
</dbReference>
<dbReference type="EMBL" id="JADOER010000004">
    <property type="protein sequence ID" value="MBT9311968.1"/>
    <property type="molecule type" value="Genomic_DNA"/>
</dbReference>
<dbReference type="InterPro" id="IPR003661">
    <property type="entry name" value="HisK_dim/P_dom"/>
</dbReference>
<dbReference type="SMART" id="SM00387">
    <property type="entry name" value="HATPase_c"/>
    <property type="match status" value="1"/>
</dbReference>
<keyword evidence="4" id="KW-0808">Transferase</keyword>
<dbReference type="PROSITE" id="PS50112">
    <property type="entry name" value="PAS"/>
    <property type="match status" value="1"/>
</dbReference>
<dbReference type="CDD" id="cd00082">
    <property type="entry name" value="HisKA"/>
    <property type="match status" value="1"/>
</dbReference>
<dbReference type="Pfam" id="PF02518">
    <property type="entry name" value="HATPase_c"/>
    <property type="match status" value="1"/>
</dbReference>
<name>A0ABS5Y379_9CYAN</name>
<organism evidence="13 14">
    <name type="scientific">Leptothoe kymatousa TAU-MAC 1615</name>
    <dbReference type="NCBI Taxonomy" id="2364775"/>
    <lineage>
        <taxon>Bacteria</taxon>
        <taxon>Bacillati</taxon>
        <taxon>Cyanobacteriota</taxon>
        <taxon>Cyanophyceae</taxon>
        <taxon>Nodosilineales</taxon>
        <taxon>Cymatolegaceae</taxon>
        <taxon>Leptothoe</taxon>
        <taxon>Leptothoe kymatousa</taxon>
    </lineage>
</organism>
<dbReference type="Pfam" id="PF00989">
    <property type="entry name" value="PAS"/>
    <property type="match status" value="1"/>
</dbReference>
<evidence type="ECO:0000256" key="1">
    <source>
        <dbReference type="ARBA" id="ARBA00000085"/>
    </source>
</evidence>
<dbReference type="SMART" id="SM00448">
    <property type="entry name" value="REC"/>
    <property type="match status" value="2"/>
</dbReference>
<dbReference type="PROSITE" id="PS50109">
    <property type="entry name" value="HIS_KIN"/>
    <property type="match status" value="1"/>
</dbReference>
<dbReference type="PANTHER" id="PTHR43047">
    <property type="entry name" value="TWO-COMPONENT HISTIDINE PROTEIN KINASE"/>
    <property type="match status" value="1"/>
</dbReference>
<keyword evidence="14" id="KW-1185">Reference proteome</keyword>
<dbReference type="Gene3D" id="3.30.565.10">
    <property type="entry name" value="Histidine kinase-like ATPase, C-terminal domain"/>
    <property type="match status" value="1"/>
</dbReference>
<evidence type="ECO:0000313" key="14">
    <source>
        <dbReference type="Proteomes" id="UP001196661"/>
    </source>
</evidence>
<dbReference type="SUPFAM" id="SSF52172">
    <property type="entry name" value="CheY-like"/>
    <property type="match status" value="2"/>
</dbReference>
<dbReference type="SMART" id="SM00388">
    <property type="entry name" value="HisKA"/>
    <property type="match status" value="1"/>
</dbReference>
<feature type="transmembrane region" description="Helical" evidence="9">
    <location>
        <begin position="241"/>
        <end position="262"/>
    </location>
</feature>
<dbReference type="SMART" id="SM00091">
    <property type="entry name" value="PAS"/>
    <property type="match status" value="1"/>
</dbReference>
<dbReference type="Gene3D" id="3.40.50.2300">
    <property type="match status" value="2"/>
</dbReference>
<dbReference type="CDD" id="cd17574">
    <property type="entry name" value="REC_OmpR"/>
    <property type="match status" value="1"/>
</dbReference>
<feature type="modified residue" description="4-aspartylphosphate" evidence="7">
    <location>
        <position position="861"/>
    </location>
</feature>
<evidence type="ECO:0000256" key="8">
    <source>
        <dbReference type="SAM" id="Coils"/>
    </source>
</evidence>
<dbReference type="Gene3D" id="1.10.287.130">
    <property type="match status" value="1"/>
</dbReference>
<evidence type="ECO:0000313" key="13">
    <source>
        <dbReference type="EMBL" id="MBT9311968.1"/>
    </source>
</evidence>
<protein>
    <recommendedName>
        <fullName evidence="2">histidine kinase</fullName>
        <ecNumber evidence="2">2.7.13.3</ecNumber>
    </recommendedName>
</protein>
<keyword evidence="8" id="KW-0175">Coiled coil</keyword>
<proteinExistence type="predicted"/>
<dbReference type="InterPro" id="IPR005467">
    <property type="entry name" value="His_kinase_dom"/>
</dbReference>
<dbReference type="InterPro" id="IPR036890">
    <property type="entry name" value="HATPase_C_sf"/>
</dbReference>
<sequence length="939" mass="104757">MKRKHFVRGIPAVATLSVLAILGLKNFAVDFDQYRSYSALISDQLVNEAAVQLSLQNIRYTISQNDQSLNVALLEAEKVQTQLTAQIPPSVSANDRNRLERQLEFNTELLAEKRQLIETLEKHHAEVRKALDQEANLLEGLNGNLRLEVEALLDDLSLYAVTSNEQLIVDINTKLRRLENRLGPSATQRQMTQSAQMILINKPVADQLVGQVFDLPLTNNIRALEKQFADIQQTTRTRVELYRSFIYILLFVSLGVVSFWVINRLRSSSQHTVKVLESITDAFIAVDRQWSITYVNAQAADILKRDISGLLEQNFLKVLPESLAKRFTEQYHDAVAKKIAVISFEAYYEPTRRWLMIRGYPGIEGLSIFWQDITERKQAEKKLLELNRDLDGRVKNRTAQLASAMEEAESARVKAEDANRSKSEFLANMSHELRTPLNAIIGYSEMLEEDVTSIGEDDFVPDLKKIQGAGKHLLGLINSVLDLSKIEAGRMELFLEDISIQTITKDIVGTIQPLVQRNGNKLFVSCPDDIGTIYADQVKLRQSLINLLSNACKFTENGEITLTIKPTSITTQAGTQENSLQFVVADTGIGMTPEQMSKVFQAFTQADTSTTRKYGGTGLGLTITKQFISMMGGDVSVDSVPGEGTSFAITIPRTVHAHSSSEDTFFAPPLPLSDRAAVSALYEISGQSSEKTVLLIVVDQHTRDRLQIWLNDAGYKVVCAMDKKQAIALAQELLPDAILLDGMIPQKSRNLLVERFRAKAPLAQIPIILLSTAETSAQEEHFGIDDSLDRPLKPMEVLNVLGAHLPKPAGPKVLVVEDDLNAREILGRLLQQADWTVVLAASGPQAFDYLQHTMPDVIVLDLMMPGMDGFEFVRLLHQSPRWSTIPIIVVTAKTLTAKDQQRLKGVVRVYQKADFNRQELLSEVRSMIASRVNSTPMAS</sequence>
<dbReference type="InterPro" id="IPR013767">
    <property type="entry name" value="PAS_fold"/>
</dbReference>
<feature type="coiled-coil region" evidence="8">
    <location>
        <begin position="96"/>
        <end position="133"/>
    </location>
</feature>
<dbReference type="CDD" id="cd16922">
    <property type="entry name" value="HATPase_EvgS-ArcB-TorS-like"/>
    <property type="match status" value="1"/>
</dbReference>
<keyword evidence="9" id="KW-0812">Transmembrane</keyword>
<reference evidence="13 14" key="1">
    <citation type="journal article" date="2021" name="Mar. Drugs">
        <title>Genome Reduction and Secondary Metabolism of the Marine Sponge-Associated Cyanobacterium Leptothoe.</title>
        <authorList>
            <person name="Konstantinou D."/>
            <person name="Popin R.V."/>
            <person name="Fewer D.P."/>
            <person name="Sivonen K."/>
            <person name="Gkelis S."/>
        </authorList>
    </citation>
    <scope>NUCLEOTIDE SEQUENCE [LARGE SCALE GENOMIC DNA]</scope>
    <source>
        <strain evidence="13 14">TAU-MAC 1615</strain>
    </source>
</reference>
<evidence type="ECO:0000256" key="2">
    <source>
        <dbReference type="ARBA" id="ARBA00012438"/>
    </source>
</evidence>
<dbReference type="Pfam" id="PF00512">
    <property type="entry name" value="HisKA"/>
    <property type="match status" value="1"/>
</dbReference>
<dbReference type="InterPro" id="IPR011006">
    <property type="entry name" value="CheY-like_superfamily"/>
</dbReference>
<dbReference type="Pfam" id="PF19443">
    <property type="entry name" value="DAHL"/>
    <property type="match status" value="1"/>
</dbReference>
<evidence type="ECO:0000259" key="10">
    <source>
        <dbReference type="PROSITE" id="PS50109"/>
    </source>
</evidence>
<comment type="caution">
    <text evidence="13">The sequence shown here is derived from an EMBL/GenBank/DDBJ whole genome shotgun (WGS) entry which is preliminary data.</text>
</comment>
<dbReference type="Proteomes" id="UP001196661">
    <property type="component" value="Unassembled WGS sequence"/>
</dbReference>
<dbReference type="Pfam" id="PF00072">
    <property type="entry name" value="Response_reg"/>
    <property type="match status" value="2"/>
</dbReference>
<evidence type="ECO:0000256" key="3">
    <source>
        <dbReference type="ARBA" id="ARBA00022553"/>
    </source>
</evidence>
<keyword evidence="9" id="KW-1133">Transmembrane helix</keyword>
<keyword evidence="3 7" id="KW-0597">Phosphoprotein</keyword>
<feature type="domain" description="Response regulatory" evidence="11">
    <location>
        <begin position="692"/>
        <end position="805"/>
    </location>
</feature>
<evidence type="ECO:0000256" key="9">
    <source>
        <dbReference type="SAM" id="Phobius"/>
    </source>
</evidence>
<feature type="modified residue" description="4-aspartylphosphate" evidence="7">
    <location>
        <position position="741"/>
    </location>
</feature>
<evidence type="ECO:0000256" key="6">
    <source>
        <dbReference type="ARBA" id="ARBA00023012"/>
    </source>
</evidence>
<dbReference type="EC" id="2.7.13.3" evidence="2"/>
<dbReference type="NCBIfam" id="TIGR00229">
    <property type="entry name" value="sensory_box"/>
    <property type="match status" value="1"/>
</dbReference>
<feature type="domain" description="Histidine kinase" evidence="10">
    <location>
        <begin position="428"/>
        <end position="655"/>
    </location>
</feature>
<evidence type="ECO:0000259" key="12">
    <source>
        <dbReference type="PROSITE" id="PS50112"/>
    </source>
</evidence>
<dbReference type="InterPro" id="IPR004358">
    <property type="entry name" value="Sig_transdc_His_kin-like_C"/>
</dbReference>
<accession>A0ABS5Y379</accession>
<dbReference type="PANTHER" id="PTHR43047:SF63">
    <property type="entry name" value="HISTIDINE KINASE"/>
    <property type="match status" value="1"/>
</dbReference>
<dbReference type="InterPro" id="IPR045812">
    <property type="entry name" value="DAHL"/>
</dbReference>
<dbReference type="InterPro" id="IPR000014">
    <property type="entry name" value="PAS"/>
</dbReference>
<feature type="domain" description="PAS" evidence="12">
    <location>
        <begin position="268"/>
        <end position="338"/>
    </location>
</feature>
<evidence type="ECO:0000256" key="7">
    <source>
        <dbReference type="PROSITE-ProRule" id="PRU00169"/>
    </source>
</evidence>
<dbReference type="SUPFAM" id="SSF47384">
    <property type="entry name" value="Homodimeric domain of signal transducing histidine kinase"/>
    <property type="match status" value="1"/>
</dbReference>
<evidence type="ECO:0000256" key="4">
    <source>
        <dbReference type="ARBA" id="ARBA00022679"/>
    </source>
</evidence>
<dbReference type="InterPro" id="IPR036097">
    <property type="entry name" value="HisK_dim/P_sf"/>
</dbReference>
<comment type="catalytic activity">
    <reaction evidence="1">
        <text>ATP + protein L-histidine = ADP + protein N-phospho-L-histidine.</text>
        <dbReference type="EC" id="2.7.13.3"/>
    </reaction>
</comment>
<feature type="domain" description="Response regulatory" evidence="11">
    <location>
        <begin position="812"/>
        <end position="928"/>
    </location>
</feature>
<evidence type="ECO:0000256" key="5">
    <source>
        <dbReference type="ARBA" id="ARBA00022777"/>
    </source>
</evidence>
<dbReference type="PROSITE" id="PS50110">
    <property type="entry name" value="RESPONSE_REGULATORY"/>
    <property type="match status" value="2"/>
</dbReference>
<dbReference type="SUPFAM" id="SSF55785">
    <property type="entry name" value="PYP-like sensor domain (PAS domain)"/>
    <property type="match status" value="1"/>
</dbReference>
<dbReference type="InterPro" id="IPR035965">
    <property type="entry name" value="PAS-like_dom_sf"/>
</dbReference>
<dbReference type="InterPro" id="IPR001789">
    <property type="entry name" value="Sig_transdc_resp-reg_receiver"/>
</dbReference>
<dbReference type="CDD" id="cd00130">
    <property type="entry name" value="PAS"/>
    <property type="match status" value="1"/>
</dbReference>